<dbReference type="SUPFAM" id="SSF46894">
    <property type="entry name" value="C-terminal effector domain of the bipartite response regulators"/>
    <property type="match status" value="1"/>
</dbReference>
<dbReference type="OrthoDB" id="9802426at2"/>
<sequence>MAYVMVVEDEKELASLIEDYLRHAGFDVGVYHDGQRAFDVIHQKVPDLIVLDIMLPRMDGITMCHAIRQFSEVPIIMVTARSEEIDRLLGLRIGADDYLCKPFSPRELVARVQAVLRRYQYGLALAQENSTDLGFKVDELGRRVLFDGKPLLLTPYEYNLLSLFIKNAGRVYSRAQLLDHLSPDSIDVADRVIDSHIKNLRRKLSEAAKRTDQYEWIQSIYGVGYRFEWPESS</sequence>
<dbReference type="InterPro" id="IPR016032">
    <property type="entry name" value="Sig_transdc_resp-reg_C-effctor"/>
</dbReference>
<evidence type="ECO:0000256" key="5">
    <source>
        <dbReference type="ARBA" id="ARBA00023163"/>
    </source>
</evidence>
<evidence type="ECO:0000256" key="1">
    <source>
        <dbReference type="ARBA" id="ARBA00022553"/>
    </source>
</evidence>
<feature type="DNA-binding region" description="OmpR/PhoB-type" evidence="7">
    <location>
        <begin position="126"/>
        <end position="229"/>
    </location>
</feature>
<evidence type="ECO:0000259" key="8">
    <source>
        <dbReference type="PROSITE" id="PS50110"/>
    </source>
</evidence>
<dbReference type="Pfam" id="PF00486">
    <property type="entry name" value="Trans_reg_C"/>
    <property type="match status" value="1"/>
</dbReference>
<dbReference type="Gene3D" id="1.10.10.10">
    <property type="entry name" value="Winged helix-like DNA-binding domain superfamily/Winged helix DNA-binding domain"/>
    <property type="match status" value="1"/>
</dbReference>
<dbReference type="Proteomes" id="UP000253940">
    <property type="component" value="Chromosome"/>
</dbReference>
<keyword evidence="3" id="KW-0805">Transcription regulation</keyword>
<dbReference type="GO" id="GO:0005829">
    <property type="term" value="C:cytosol"/>
    <property type="evidence" value="ECO:0007669"/>
    <property type="project" value="TreeGrafter"/>
</dbReference>
<dbReference type="InterPro" id="IPR001867">
    <property type="entry name" value="OmpR/PhoB-type_DNA-bd"/>
</dbReference>
<keyword evidence="1 6" id="KW-0597">Phosphoprotein</keyword>
<dbReference type="EMBL" id="CP031222">
    <property type="protein sequence ID" value="AXI01587.1"/>
    <property type="molecule type" value="Genomic_DNA"/>
</dbReference>
<feature type="domain" description="OmpR/PhoB-type" evidence="9">
    <location>
        <begin position="126"/>
        <end position="229"/>
    </location>
</feature>
<dbReference type="RefSeq" id="WP_114897697.1">
    <property type="nucleotide sequence ID" value="NZ_CP031222.1"/>
</dbReference>
<dbReference type="PROSITE" id="PS50110">
    <property type="entry name" value="RESPONSE_REGULATORY"/>
    <property type="match status" value="1"/>
</dbReference>
<dbReference type="PROSITE" id="PS51755">
    <property type="entry name" value="OMPR_PHOB"/>
    <property type="match status" value="1"/>
</dbReference>
<dbReference type="GO" id="GO:0006355">
    <property type="term" value="P:regulation of DNA-templated transcription"/>
    <property type="evidence" value="ECO:0007669"/>
    <property type="project" value="InterPro"/>
</dbReference>
<name>A0A345P2S8_9GAMM</name>
<dbReference type="FunFam" id="3.40.50.2300:FF:000001">
    <property type="entry name" value="DNA-binding response regulator PhoB"/>
    <property type="match status" value="1"/>
</dbReference>
<reference evidence="10 11" key="1">
    <citation type="submission" date="2018-07" db="EMBL/GenBank/DDBJ databases">
        <title>Genome sequencing of Moraxellaceae gen. HYN0046.</title>
        <authorList>
            <person name="Kim M."/>
            <person name="Yi H."/>
        </authorList>
    </citation>
    <scope>NUCLEOTIDE SEQUENCE [LARGE SCALE GENOMIC DNA]</scope>
    <source>
        <strain evidence="10 11">HYN0046</strain>
    </source>
</reference>
<feature type="domain" description="Response regulatory" evidence="8">
    <location>
        <begin position="3"/>
        <end position="116"/>
    </location>
</feature>
<keyword evidence="11" id="KW-1185">Reference proteome</keyword>
<dbReference type="PANTHER" id="PTHR48111:SF4">
    <property type="entry name" value="DNA-BINDING DUAL TRANSCRIPTIONAL REGULATOR OMPR"/>
    <property type="match status" value="1"/>
</dbReference>
<dbReference type="KEGG" id="mbah:HYN46_00945"/>
<evidence type="ECO:0000313" key="11">
    <source>
        <dbReference type="Proteomes" id="UP000253940"/>
    </source>
</evidence>
<keyword evidence="4 7" id="KW-0238">DNA-binding</keyword>
<dbReference type="CDD" id="cd00383">
    <property type="entry name" value="trans_reg_C"/>
    <property type="match status" value="1"/>
</dbReference>
<dbReference type="InterPro" id="IPR011006">
    <property type="entry name" value="CheY-like_superfamily"/>
</dbReference>
<evidence type="ECO:0000313" key="10">
    <source>
        <dbReference type="EMBL" id="AXI01587.1"/>
    </source>
</evidence>
<dbReference type="Pfam" id="PF00072">
    <property type="entry name" value="Response_reg"/>
    <property type="match status" value="1"/>
</dbReference>
<gene>
    <name evidence="10" type="ORF">HYN46_00945</name>
</gene>
<accession>A0A345P2S8</accession>
<feature type="modified residue" description="4-aspartylphosphate" evidence="6">
    <location>
        <position position="52"/>
    </location>
</feature>
<dbReference type="AlphaFoldDB" id="A0A345P2S8"/>
<dbReference type="Gene3D" id="3.40.50.2300">
    <property type="match status" value="1"/>
</dbReference>
<dbReference type="InterPro" id="IPR039420">
    <property type="entry name" value="WalR-like"/>
</dbReference>
<dbReference type="InterPro" id="IPR001789">
    <property type="entry name" value="Sig_transdc_resp-reg_receiver"/>
</dbReference>
<evidence type="ECO:0000256" key="7">
    <source>
        <dbReference type="PROSITE-ProRule" id="PRU01091"/>
    </source>
</evidence>
<dbReference type="SMART" id="SM00448">
    <property type="entry name" value="REC"/>
    <property type="match status" value="1"/>
</dbReference>
<dbReference type="GO" id="GO:0000156">
    <property type="term" value="F:phosphorelay response regulator activity"/>
    <property type="evidence" value="ECO:0007669"/>
    <property type="project" value="TreeGrafter"/>
</dbReference>
<protein>
    <submittedName>
        <fullName evidence="10">Response regulator</fullName>
    </submittedName>
</protein>
<dbReference type="GO" id="GO:0032993">
    <property type="term" value="C:protein-DNA complex"/>
    <property type="evidence" value="ECO:0007669"/>
    <property type="project" value="TreeGrafter"/>
</dbReference>
<dbReference type="SMART" id="SM00862">
    <property type="entry name" value="Trans_reg_C"/>
    <property type="match status" value="1"/>
</dbReference>
<evidence type="ECO:0000259" key="9">
    <source>
        <dbReference type="PROSITE" id="PS51755"/>
    </source>
</evidence>
<dbReference type="InterPro" id="IPR036388">
    <property type="entry name" value="WH-like_DNA-bd_sf"/>
</dbReference>
<evidence type="ECO:0000256" key="6">
    <source>
        <dbReference type="PROSITE-ProRule" id="PRU00169"/>
    </source>
</evidence>
<keyword evidence="5" id="KW-0804">Transcription</keyword>
<evidence type="ECO:0000256" key="4">
    <source>
        <dbReference type="ARBA" id="ARBA00023125"/>
    </source>
</evidence>
<dbReference type="SUPFAM" id="SSF52172">
    <property type="entry name" value="CheY-like"/>
    <property type="match status" value="1"/>
</dbReference>
<evidence type="ECO:0000256" key="2">
    <source>
        <dbReference type="ARBA" id="ARBA00023012"/>
    </source>
</evidence>
<dbReference type="PANTHER" id="PTHR48111">
    <property type="entry name" value="REGULATOR OF RPOS"/>
    <property type="match status" value="1"/>
</dbReference>
<keyword evidence="2" id="KW-0902">Two-component regulatory system</keyword>
<proteinExistence type="predicted"/>
<dbReference type="Gene3D" id="6.10.250.690">
    <property type="match status" value="1"/>
</dbReference>
<evidence type="ECO:0000256" key="3">
    <source>
        <dbReference type="ARBA" id="ARBA00023015"/>
    </source>
</evidence>
<dbReference type="GO" id="GO:0000976">
    <property type="term" value="F:transcription cis-regulatory region binding"/>
    <property type="evidence" value="ECO:0007669"/>
    <property type="project" value="TreeGrafter"/>
</dbReference>
<organism evidence="10 11">
    <name type="scientific">Aquirhabdus parva</name>
    <dbReference type="NCBI Taxonomy" id="2283318"/>
    <lineage>
        <taxon>Bacteria</taxon>
        <taxon>Pseudomonadati</taxon>
        <taxon>Pseudomonadota</taxon>
        <taxon>Gammaproteobacteria</taxon>
        <taxon>Moraxellales</taxon>
        <taxon>Moraxellaceae</taxon>
        <taxon>Aquirhabdus</taxon>
    </lineage>
</organism>